<dbReference type="Pfam" id="PF14009">
    <property type="entry name" value="PADRE"/>
    <property type="match status" value="1"/>
</dbReference>
<organism evidence="1 2">
    <name type="scientific">Amborella trichopoda</name>
    <dbReference type="NCBI Taxonomy" id="13333"/>
    <lineage>
        <taxon>Eukaryota</taxon>
        <taxon>Viridiplantae</taxon>
        <taxon>Streptophyta</taxon>
        <taxon>Embryophyta</taxon>
        <taxon>Tracheophyta</taxon>
        <taxon>Spermatophyta</taxon>
        <taxon>Magnoliopsida</taxon>
        <taxon>Amborellales</taxon>
        <taxon>Amborellaceae</taxon>
        <taxon>Amborella</taxon>
    </lineage>
</organism>
<accession>W1NV19</accession>
<proteinExistence type="predicted"/>
<dbReference type="PANTHER" id="PTHR33148:SF41">
    <property type="entry name" value="DUF4228 DOMAIN PROTEIN"/>
    <property type="match status" value="1"/>
</dbReference>
<dbReference type="Proteomes" id="UP000017836">
    <property type="component" value="Unassembled WGS sequence"/>
</dbReference>
<gene>
    <name evidence="1" type="ORF">AMTR_s00113p00026730</name>
</gene>
<dbReference type="AlphaFoldDB" id="W1NV19"/>
<evidence type="ECO:0000313" key="2">
    <source>
        <dbReference type="Proteomes" id="UP000017836"/>
    </source>
</evidence>
<keyword evidence="2" id="KW-1185">Reference proteome</keyword>
<dbReference type="EMBL" id="KI395324">
    <property type="protein sequence ID" value="ERM98514.1"/>
    <property type="molecule type" value="Genomic_DNA"/>
</dbReference>
<dbReference type="OrthoDB" id="1406886at2759"/>
<dbReference type="HOGENOM" id="CLU_114308_0_0_1"/>
<dbReference type="STRING" id="13333.W1NV19"/>
<protein>
    <submittedName>
        <fullName evidence="1">Uncharacterized protein</fullName>
    </submittedName>
</protein>
<sequence>MGNCVWRGFTGDCQAIKVVTASGGIMELYGPITAECITNEFPGHALFRRHILCQPLLHSEELIGGELYYLLPLDRQNGGASRAENPADGDVPSENVSGAPYRMSFDSHGLDMLPRVSSHVLSRWRRPGMEVFPVSQTTGIWKVRLVISPEQLSEILSEESHTEALIESVRTVAKCGSGFPSAANSDQWSLSSSWKQASAENLV</sequence>
<dbReference type="Gramene" id="ERM98514">
    <property type="protein sequence ID" value="ERM98514"/>
    <property type="gene ID" value="AMTR_s00113p00026730"/>
</dbReference>
<dbReference type="KEGG" id="atr:18426529"/>
<dbReference type="PANTHER" id="PTHR33148">
    <property type="entry name" value="PLASTID MOVEMENT IMPAIRED PROTEIN-RELATED"/>
    <property type="match status" value="1"/>
</dbReference>
<evidence type="ECO:0000313" key="1">
    <source>
        <dbReference type="EMBL" id="ERM98514.1"/>
    </source>
</evidence>
<dbReference type="OMA" id="QPLIHNE"/>
<name>W1NV19_AMBTC</name>
<dbReference type="InterPro" id="IPR025322">
    <property type="entry name" value="PADRE_dom"/>
</dbReference>
<dbReference type="eggNOG" id="ENOG502RYHU">
    <property type="taxonomic scope" value="Eukaryota"/>
</dbReference>
<reference evidence="2" key="1">
    <citation type="journal article" date="2013" name="Science">
        <title>The Amborella genome and the evolution of flowering plants.</title>
        <authorList>
            <consortium name="Amborella Genome Project"/>
        </authorList>
    </citation>
    <scope>NUCLEOTIDE SEQUENCE [LARGE SCALE GENOMIC DNA]</scope>
</reference>